<accession>A0A514U113</accession>
<keyword evidence="3" id="KW-1133">Transmembrane helix</keyword>
<dbReference type="InterPro" id="IPR030559">
    <property type="entry name" value="PolZ_Rev3"/>
</dbReference>
<gene>
    <name evidence="5" type="primary">85</name>
    <name evidence="5" type="ORF">SEA_PHENDRIX_85</name>
</gene>
<feature type="coiled-coil region" evidence="1">
    <location>
        <begin position="279"/>
        <end position="348"/>
    </location>
</feature>
<feature type="transmembrane region" description="Helical" evidence="3">
    <location>
        <begin position="431"/>
        <end position="456"/>
    </location>
</feature>
<feature type="coiled-coil region" evidence="1">
    <location>
        <begin position="580"/>
        <end position="670"/>
    </location>
</feature>
<dbReference type="EMBL" id="MN096369">
    <property type="protein sequence ID" value="QDK02633.1"/>
    <property type="molecule type" value="Genomic_DNA"/>
</dbReference>
<dbReference type="InterPro" id="IPR008258">
    <property type="entry name" value="Transglycosylase_SLT_dom_1"/>
</dbReference>
<name>A0A514U113_9CAUD</name>
<organism evidence="5 6">
    <name type="scientific">Gordonia phage Phendrix</name>
    <dbReference type="NCBI Taxonomy" id="2593335"/>
    <lineage>
        <taxon>Viruses</taxon>
        <taxon>Duplodnaviria</taxon>
        <taxon>Heunggongvirae</taxon>
        <taxon>Uroviricota</taxon>
        <taxon>Caudoviricetes</taxon>
        <taxon>Godonkavirus</taxon>
        <taxon>Godonkavirus phendrix</taxon>
    </lineage>
</organism>
<sequence>MASRFAARGVSVGSAYVVVRALVKDAKKDITKGFQEGFKGASEIAEREGQKSGNRFARAFSKNANKGVAQSSKKLIELKRKLEEADLALVRAGEKVNKIQRQIAKNTDDTANATTALNEAIRKAQENLDGYTDKIKKATLAQEDGRIALGRAREELDKFKRTNHGIKFFAAENNVKKAIADMENLGKKAKELAVNQRAAELAVQKSRARLKNLKDAGGKPGNLDYDIAANNVDKAVVKLDKIKKSIKDLTISQEAARIALNKTKDALNGLSQTQDGINLAAAQQNVEKLEAAYERLQAQREKLVNQAERERAAGVEGTEAVIRAKNKLIALSEKEIDLEQKLRDARNTVKTREITIGGIKSDIAEAESNRSGERAGRIFAKAFLTTVGGGLQAIRGTLKALSLLATTAFIAMSGQVAVAGLTTIIASLSQIAGLLAGLPALANAFIAVFATGALAFSGISDAFKEMGKEQQNAAQTAKAVAAAQRQVVSAQRALEDAHEGVADAIDGVTDAEIAAERAHRDKLEAIKDLSDAYKEAEERLEDLDLRVRGAALSEEGAVLRVRRARERLANMPAGSTALDYDEERLNLREALHNLDEVRESNGDLREEYAKARKEGVEGSQEVADGKKKVADAAEAETAAQRNVVQAQRNLANAQERVTEATEDLAEAMRGVSEAANSGGVNKFKEALDKLAPNARNFVLTIKELVPQFKNLRNIVQNNMFAGFSEDVRSLAARYLPILETGMGKLSTVMNRTIREFVGGFNTDEAAGNFGTLLDRISNMLDAMRPGLNAFGAAWRNLSMIGSEFLGRLGISFTVLMQRFEIWTQNTQNVRNVIERAIQSTKSWFAAIGAIGGALNHIGKIAMESGLMDSIFGIAHSMERVTKSTEGTRALTEFFTNAGVAAKALEPVFGKLLLLISDIGGKLALLGADMAPGFTVFLQGIRNVLLEISPALEKLGPMFSDVFAAVGEQGPAIGQALNSLLIAFAPWFSIISVLARTLLPTVAKVIEAMAPVISALAPVIIGLVVAWKAYNMVLAINTALNRTAAGSWIASKIALGLKTVALGVAKVALIVYNATLGKAILAARSFTTWIGYKKAAIHASTGATNISTAAIIRQTIAEKARAVATKISTAAQWALNTAMRANPIILILSLIVALGAGLVLLYKKNETFRNIVQGAWRGIKNVIGGVYNWLKDNVFPVLKAGLEAIGKAAKWLWEKAIQPAFKALSKVVDFVKERWKLFAGILLVVTGPVGWLIGLVALLVKNFDKFKPVLAAVGNAIKWWWQNITMPALKAIAAIFKWAWDSVIKPVFNALVWFIKNVTIPVITFLWKNVISPAFKAIGAIIEFAWNNVIKPIWTVLVWWIKNVIVPAVMWLWKNIIEPAFKTIGAIIKWVWENVIKPAWESLTLTLDALGKFFKWVWEEVIKPAWDGLGNGISWVIDNVIVPAFNWLKDRLDDVKEFFKTTVDGIGKLWDGLKSLLAKPLRFFVDKVYNPVIAGLWNKVADIVGIDKKLPTVDPNSMNFAKGGVFKTGGVTPGYTPGRDVHQYVSPTGGRLALSGGEAIMRPEWTRAVGGPKAVAQMNKAAIRGAKWQKMQKDIQKEHGYAKGGVFGVQRYAMGGVTPREAQQLGGAAINTSLWRTIKGAFPSAQLNSGMTDHFVDNGYHPRGAAIDIGGPNMLGMNHWIFDRLKNQTAQLIHAPVPPARVVLNSALSGRIPHTDQAGIAAAYGGNPTLGGHGNHIHWAADAPISERPDGSFYSTAGYQLGGIGAQAGGGILGAVMQTIKDQVIETFTTPLRAAINAMPNAKAPYAQLPKKMASKMADSLINKAEKEGEKQDAANPSGSGIGAGFQSWNGPADASVVAKVQKAFAEAGWGEGPEWEAAKWIIGHESSWNPTAVNPSSGAWGLFQFLGSTKDSYYPGNDPDPYKQAQAGARYMRDRYGSPTKAKAFWEANGWYDRGGIIKPGKTLVNNESGKPEALLSNSQWALMRKQADNNAEQLKQNEEEKKDEEQKKLDDDVDKKDEEKKTEEEKKQEAEEKRKQAEDEKKSKEEEAKKLRDEARKNPTTENRMLRGIKRNQLDWDAANHWAETTLPQQGLDYARETTKEIAGQFLEPLGLEGIVGKLIDLGFEANKPKDQNGENSDGYKSEYGPSGVEDDAATSRDPANNANPKDDPAKKDDKKNQPVEPNKVADTIQFFGMDPKKVMEEIRREQNKRAAYTSRYVRG</sequence>
<reference evidence="5 6" key="1">
    <citation type="submission" date="2019-06" db="EMBL/GenBank/DDBJ databases">
        <authorList>
            <person name="Burns M.A."/>
            <person name="Hill G.C."/>
            <person name="Wesley B.E."/>
            <person name="Womack T.V."/>
            <person name="Krukonis G.P."/>
            <person name="Delesalle V.A."/>
            <person name="Garlena R.A."/>
            <person name="Russell D.A."/>
            <person name="Pope W.H."/>
            <person name="Jacobs-Sera D."/>
            <person name="Hatfull G.F."/>
        </authorList>
    </citation>
    <scope>NUCLEOTIDE SEQUENCE [LARGE SCALE GENOMIC DNA]</scope>
</reference>
<dbReference type="RefSeq" id="YP_010649129.1">
    <property type="nucleotide sequence ID" value="NC_070764.1"/>
</dbReference>
<evidence type="ECO:0000313" key="6">
    <source>
        <dbReference type="Proteomes" id="UP000319596"/>
    </source>
</evidence>
<feature type="region of interest" description="Disordered" evidence="2">
    <location>
        <begin position="2127"/>
        <end position="2193"/>
    </location>
</feature>
<feature type="transmembrane region" description="Helical" evidence="3">
    <location>
        <begin position="1143"/>
        <end position="1161"/>
    </location>
</feature>
<feature type="compositionally biased region" description="Basic and acidic residues" evidence="2">
    <location>
        <begin position="2166"/>
        <end position="2179"/>
    </location>
</feature>
<dbReference type="InterPro" id="IPR023346">
    <property type="entry name" value="Lysozyme-like_dom_sf"/>
</dbReference>
<feature type="compositionally biased region" description="Basic and acidic residues" evidence="2">
    <location>
        <begin position="1996"/>
        <end position="2060"/>
    </location>
</feature>
<evidence type="ECO:0000259" key="4">
    <source>
        <dbReference type="Pfam" id="PF01464"/>
    </source>
</evidence>
<feature type="transmembrane region" description="Helical" evidence="3">
    <location>
        <begin position="1004"/>
        <end position="1026"/>
    </location>
</feature>
<protein>
    <submittedName>
        <fullName evidence="5">Tape measure protein</fullName>
    </submittedName>
</protein>
<evidence type="ECO:0000256" key="1">
    <source>
        <dbReference type="SAM" id="Coils"/>
    </source>
</evidence>
<keyword evidence="6" id="KW-1185">Reference proteome</keyword>
<feature type="compositionally biased region" description="Basic and acidic residues" evidence="2">
    <location>
        <begin position="2128"/>
        <end position="2142"/>
    </location>
</feature>
<dbReference type="SUPFAM" id="SSF48371">
    <property type="entry name" value="ARM repeat"/>
    <property type="match status" value="1"/>
</dbReference>
<dbReference type="PANTHER" id="PTHR45812">
    <property type="entry name" value="DNA POLYMERASE ZETA CATALYTIC SUBUNIT"/>
    <property type="match status" value="1"/>
</dbReference>
<dbReference type="PANTHER" id="PTHR45812:SF1">
    <property type="entry name" value="DNA POLYMERASE ZETA CATALYTIC SUBUNIT"/>
    <property type="match status" value="1"/>
</dbReference>
<dbReference type="GO" id="GO:0003887">
    <property type="term" value="F:DNA-directed DNA polymerase activity"/>
    <property type="evidence" value="ECO:0007669"/>
    <property type="project" value="TreeGrafter"/>
</dbReference>
<evidence type="ECO:0000256" key="3">
    <source>
        <dbReference type="SAM" id="Phobius"/>
    </source>
</evidence>
<feature type="coiled-coil region" evidence="1">
    <location>
        <begin position="68"/>
        <end position="141"/>
    </location>
</feature>
<feature type="transmembrane region" description="Helical" evidence="3">
    <location>
        <begin position="401"/>
        <end position="425"/>
    </location>
</feature>
<dbReference type="Proteomes" id="UP000319596">
    <property type="component" value="Segment"/>
</dbReference>
<dbReference type="Pfam" id="PF01464">
    <property type="entry name" value="SLT"/>
    <property type="match status" value="1"/>
</dbReference>
<dbReference type="GeneID" id="77924646"/>
<feature type="transmembrane region" description="Helical" evidence="3">
    <location>
        <begin position="1236"/>
        <end position="1259"/>
    </location>
</feature>
<dbReference type="Gene3D" id="1.10.530.10">
    <property type="match status" value="1"/>
</dbReference>
<evidence type="ECO:0000256" key="2">
    <source>
        <dbReference type="SAM" id="MobiDB-lite"/>
    </source>
</evidence>
<proteinExistence type="predicted"/>
<evidence type="ECO:0000313" key="5">
    <source>
        <dbReference type="EMBL" id="QDK02633.1"/>
    </source>
</evidence>
<feature type="region of interest" description="Disordered" evidence="2">
    <location>
        <begin position="1825"/>
        <end position="1845"/>
    </location>
</feature>
<feature type="coiled-coil region" evidence="1">
    <location>
        <begin position="519"/>
        <end position="553"/>
    </location>
</feature>
<dbReference type="GO" id="GO:0042276">
    <property type="term" value="P:error-prone translesion synthesis"/>
    <property type="evidence" value="ECO:0007669"/>
    <property type="project" value="TreeGrafter"/>
</dbReference>
<feature type="domain" description="Transglycosylase SLT" evidence="4">
    <location>
        <begin position="1864"/>
        <end position="1940"/>
    </location>
</feature>
<keyword evidence="3" id="KW-0812">Transmembrane</keyword>
<dbReference type="SUPFAM" id="SSF53955">
    <property type="entry name" value="Lysozyme-like"/>
    <property type="match status" value="1"/>
</dbReference>
<feature type="coiled-coil region" evidence="1">
    <location>
        <begin position="175"/>
        <end position="216"/>
    </location>
</feature>
<keyword evidence="3" id="KW-0472">Membrane</keyword>
<dbReference type="GO" id="GO:0000724">
    <property type="term" value="P:double-strand break repair via homologous recombination"/>
    <property type="evidence" value="ECO:0007669"/>
    <property type="project" value="TreeGrafter"/>
</dbReference>
<feature type="transmembrane region" description="Helical" evidence="3">
    <location>
        <begin position="1047"/>
        <end position="1071"/>
    </location>
</feature>
<keyword evidence="1" id="KW-0175">Coiled coil</keyword>
<dbReference type="KEGG" id="vg:77924646"/>
<dbReference type="GO" id="GO:0016035">
    <property type="term" value="C:zeta DNA polymerase complex"/>
    <property type="evidence" value="ECO:0007669"/>
    <property type="project" value="InterPro"/>
</dbReference>
<dbReference type="InterPro" id="IPR016024">
    <property type="entry name" value="ARM-type_fold"/>
</dbReference>
<feature type="region of interest" description="Disordered" evidence="2">
    <location>
        <begin position="1991"/>
        <end position="2070"/>
    </location>
</feature>